<protein>
    <submittedName>
        <fullName evidence="5">S1 RNA-binding domain-containing protein</fullName>
    </submittedName>
</protein>
<dbReference type="PANTHER" id="PTHR10724:SF7">
    <property type="entry name" value="SMALL RIBOSOMAL SUBUNIT PROTEIN BS1C"/>
    <property type="match status" value="1"/>
</dbReference>
<evidence type="ECO:0000256" key="3">
    <source>
        <dbReference type="ARBA" id="ARBA00023274"/>
    </source>
</evidence>
<reference evidence="6" key="1">
    <citation type="journal article" date="2019" name="Int. J. Syst. Evol. Microbiol.">
        <title>The Global Catalogue of Microorganisms (GCM) 10K type strain sequencing project: providing services to taxonomists for standard genome sequencing and annotation.</title>
        <authorList>
            <consortium name="The Broad Institute Genomics Platform"/>
            <consortium name="The Broad Institute Genome Sequencing Center for Infectious Disease"/>
            <person name="Wu L."/>
            <person name="Ma J."/>
        </authorList>
    </citation>
    <scope>NUCLEOTIDE SEQUENCE [LARGE SCALE GENOMIC DNA]</scope>
    <source>
        <strain evidence="6">ZS-35-S2</strain>
    </source>
</reference>
<keyword evidence="2" id="KW-0689">Ribosomal protein</keyword>
<feature type="domain" description="S1 motif" evidence="4">
    <location>
        <begin position="112"/>
        <end position="186"/>
    </location>
</feature>
<dbReference type="CDD" id="cd00164">
    <property type="entry name" value="S1_like"/>
    <property type="match status" value="1"/>
</dbReference>
<evidence type="ECO:0000313" key="5">
    <source>
        <dbReference type="EMBL" id="MFC6019248.1"/>
    </source>
</evidence>
<proteinExistence type="inferred from homology"/>
<evidence type="ECO:0000256" key="1">
    <source>
        <dbReference type="ARBA" id="ARBA00006767"/>
    </source>
</evidence>
<dbReference type="SUPFAM" id="SSF50249">
    <property type="entry name" value="Nucleic acid-binding proteins"/>
    <property type="match status" value="3"/>
</dbReference>
<dbReference type="Proteomes" id="UP001596203">
    <property type="component" value="Unassembled WGS sequence"/>
</dbReference>
<keyword evidence="6" id="KW-1185">Reference proteome</keyword>
<evidence type="ECO:0000259" key="4">
    <source>
        <dbReference type="PROSITE" id="PS50126"/>
    </source>
</evidence>
<gene>
    <name evidence="5" type="ORF">ACFP2T_23950</name>
</gene>
<dbReference type="RefSeq" id="WP_377425070.1">
    <property type="nucleotide sequence ID" value="NZ_JBHSPR010000018.1"/>
</dbReference>
<dbReference type="PROSITE" id="PS50126">
    <property type="entry name" value="S1"/>
    <property type="match status" value="3"/>
</dbReference>
<keyword evidence="3" id="KW-0687">Ribonucleoprotein</keyword>
<dbReference type="InterPro" id="IPR012340">
    <property type="entry name" value="NA-bd_OB-fold"/>
</dbReference>
<accession>A0ABW1KEN7</accession>
<dbReference type="Gene3D" id="2.40.50.140">
    <property type="entry name" value="Nucleic acid-binding proteins"/>
    <property type="match status" value="3"/>
</dbReference>
<dbReference type="InterPro" id="IPR003029">
    <property type="entry name" value="S1_domain"/>
</dbReference>
<dbReference type="Pfam" id="PF00575">
    <property type="entry name" value="S1"/>
    <property type="match status" value="3"/>
</dbReference>
<dbReference type="SMART" id="SM00316">
    <property type="entry name" value="S1"/>
    <property type="match status" value="3"/>
</dbReference>
<dbReference type="PANTHER" id="PTHR10724">
    <property type="entry name" value="30S RIBOSOMAL PROTEIN S1"/>
    <property type="match status" value="1"/>
</dbReference>
<comment type="similarity">
    <text evidence="1">Belongs to the bacterial ribosomal protein bS1 family.</text>
</comment>
<name>A0ABW1KEN7_9ACTN</name>
<dbReference type="InterPro" id="IPR050437">
    <property type="entry name" value="Ribos_protein_bS1-like"/>
</dbReference>
<dbReference type="EMBL" id="JBHSPR010000018">
    <property type="protein sequence ID" value="MFC6019248.1"/>
    <property type="molecule type" value="Genomic_DNA"/>
</dbReference>
<feature type="domain" description="S1 motif" evidence="4">
    <location>
        <begin position="201"/>
        <end position="270"/>
    </location>
</feature>
<sequence length="284" mass="30902">MTESVSADPLRVVLRALRPGEVRAGTVLGFDDEGVVVDLETPLDGPDRCPGHISMHELSWRRVADPSELFEVGQVVAVEVIGVDWPRMRVRLSAKACEDQVLRAYLLGIRRGEILTGTVAEVHNFGVFVDLDGEPDHHRGTGFIRVPELSWTHIGHPSDVVAVGQRVTVEVLEADTRRGQVAVSLKALQEDPLIRFAERVGEVVRGPVTKLAPVGVFVRVADGIEGLVPVSDLSGGPVGAREQGVRVGDELRVEIRDVDPERRRVRLSHVPPLPTSTVVPDAPE</sequence>
<organism evidence="5 6">
    <name type="scientific">Plantactinospora solaniradicis</name>
    <dbReference type="NCBI Taxonomy" id="1723736"/>
    <lineage>
        <taxon>Bacteria</taxon>
        <taxon>Bacillati</taxon>
        <taxon>Actinomycetota</taxon>
        <taxon>Actinomycetes</taxon>
        <taxon>Micromonosporales</taxon>
        <taxon>Micromonosporaceae</taxon>
        <taxon>Plantactinospora</taxon>
    </lineage>
</organism>
<evidence type="ECO:0000313" key="6">
    <source>
        <dbReference type="Proteomes" id="UP001596203"/>
    </source>
</evidence>
<comment type="caution">
    <text evidence="5">The sequence shown here is derived from an EMBL/GenBank/DDBJ whole genome shotgun (WGS) entry which is preliminary data.</text>
</comment>
<evidence type="ECO:0000256" key="2">
    <source>
        <dbReference type="ARBA" id="ARBA00022980"/>
    </source>
</evidence>
<feature type="domain" description="S1 motif" evidence="4">
    <location>
        <begin position="20"/>
        <end position="95"/>
    </location>
</feature>